<evidence type="ECO:0000259" key="6">
    <source>
        <dbReference type="Pfam" id="PF00135"/>
    </source>
</evidence>
<dbReference type="Proteomes" id="UP000515158">
    <property type="component" value="Unplaced"/>
</dbReference>
<dbReference type="InterPro" id="IPR019819">
    <property type="entry name" value="Carboxylesterase_B_CS"/>
</dbReference>
<dbReference type="GO" id="GO:0052689">
    <property type="term" value="F:carboxylic ester hydrolase activity"/>
    <property type="evidence" value="ECO:0007669"/>
    <property type="project" value="UniProtKB-KW"/>
</dbReference>
<evidence type="ECO:0000256" key="1">
    <source>
        <dbReference type="ARBA" id="ARBA00005964"/>
    </source>
</evidence>
<organism evidence="8">
    <name type="scientific">Thrips palmi</name>
    <name type="common">Melon thrips</name>
    <dbReference type="NCBI Taxonomy" id="161013"/>
    <lineage>
        <taxon>Eukaryota</taxon>
        <taxon>Metazoa</taxon>
        <taxon>Ecdysozoa</taxon>
        <taxon>Arthropoda</taxon>
        <taxon>Hexapoda</taxon>
        <taxon>Insecta</taxon>
        <taxon>Pterygota</taxon>
        <taxon>Neoptera</taxon>
        <taxon>Paraneoptera</taxon>
        <taxon>Thysanoptera</taxon>
        <taxon>Terebrantia</taxon>
        <taxon>Thripoidea</taxon>
        <taxon>Thripidae</taxon>
        <taxon>Thrips</taxon>
    </lineage>
</organism>
<dbReference type="PROSITE" id="PS00122">
    <property type="entry name" value="CARBOXYLESTERASE_B_1"/>
    <property type="match status" value="1"/>
</dbReference>
<dbReference type="PANTHER" id="PTHR43142:SF1">
    <property type="entry name" value="CARBOXYLIC ESTER HYDROLASE"/>
    <property type="match status" value="1"/>
</dbReference>
<dbReference type="AlphaFoldDB" id="A0A6P8Z3V8"/>
<evidence type="ECO:0000256" key="2">
    <source>
        <dbReference type="ARBA" id="ARBA00022487"/>
    </source>
</evidence>
<dbReference type="SUPFAM" id="SSF53474">
    <property type="entry name" value="alpha/beta-Hydrolases"/>
    <property type="match status" value="1"/>
</dbReference>
<comment type="similarity">
    <text evidence="1 5">Belongs to the type-B carboxylesterase/lipase family.</text>
</comment>
<keyword evidence="4" id="KW-0325">Glycoprotein</keyword>
<accession>A0A6P8Z3V8</accession>
<dbReference type="InterPro" id="IPR029058">
    <property type="entry name" value="AB_hydrolase_fold"/>
</dbReference>
<keyword evidence="7" id="KW-1185">Reference proteome</keyword>
<evidence type="ECO:0000313" key="7">
    <source>
        <dbReference type="Proteomes" id="UP000515158"/>
    </source>
</evidence>
<dbReference type="EC" id="3.1.1.-" evidence="5"/>
<dbReference type="Pfam" id="PF00135">
    <property type="entry name" value="COesterase"/>
    <property type="match status" value="1"/>
</dbReference>
<feature type="signal peptide" evidence="5">
    <location>
        <begin position="1"/>
        <end position="20"/>
    </location>
</feature>
<dbReference type="PANTHER" id="PTHR43142">
    <property type="entry name" value="CARBOXYLIC ESTER HYDROLASE"/>
    <property type="match status" value="1"/>
</dbReference>
<keyword evidence="2" id="KW-0719">Serine esterase</keyword>
<dbReference type="GeneID" id="117647219"/>
<dbReference type="KEGG" id="tpal:117647219"/>
<dbReference type="RefSeq" id="XP_034244755.1">
    <property type="nucleotide sequence ID" value="XM_034388864.1"/>
</dbReference>
<dbReference type="InParanoid" id="A0A6P8Z3V8"/>
<protein>
    <recommendedName>
        <fullName evidence="5">Carboxylic ester hydrolase</fullName>
        <ecNumber evidence="5">3.1.1.-</ecNumber>
    </recommendedName>
</protein>
<evidence type="ECO:0000256" key="3">
    <source>
        <dbReference type="ARBA" id="ARBA00022801"/>
    </source>
</evidence>
<dbReference type="OrthoDB" id="19653at2759"/>
<proteinExistence type="inferred from homology"/>
<dbReference type="Gene3D" id="3.40.50.1820">
    <property type="entry name" value="alpha/beta hydrolase"/>
    <property type="match status" value="1"/>
</dbReference>
<feature type="domain" description="Carboxylesterase type B" evidence="6">
    <location>
        <begin position="28"/>
        <end position="547"/>
    </location>
</feature>
<evidence type="ECO:0000313" key="8">
    <source>
        <dbReference type="RefSeq" id="XP_034244755.1"/>
    </source>
</evidence>
<name>A0A6P8Z3V8_THRPL</name>
<keyword evidence="5" id="KW-0732">Signal</keyword>
<reference evidence="8" key="1">
    <citation type="submission" date="2025-08" db="UniProtKB">
        <authorList>
            <consortium name="RefSeq"/>
        </authorList>
    </citation>
    <scope>IDENTIFICATION</scope>
    <source>
        <tissue evidence="8">Total insect</tissue>
    </source>
</reference>
<evidence type="ECO:0000256" key="4">
    <source>
        <dbReference type="ARBA" id="ARBA00023180"/>
    </source>
</evidence>
<dbReference type="InterPro" id="IPR002018">
    <property type="entry name" value="CarbesteraseB"/>
</dbReference>
<gene>
    <name evidence="8" type="primary">LOC117647219</name>
</gene>
<feature type="chain" id="PRO_5028524527" description="Carboxylic ester hydrolase" evidence="5">
    <location>
        <begin position="21"/>
        <end position="570"/>
    </location>
</feature>
<keyword evidence="3 5" id="KW-0378">Hydrolase</keyword>
<dbReference type="PROSITE" id="PS00941">
    <property type="entry name" value="CARBOXYLESTERASE_B_2"/>
    <property type="match status" value="1"/>
</dbReference>
<dbReference type="InterPro" id="IPR019826">
    <property type="entry name" value="Carboxylesterase_B_AS"/>
</dbReference>
<sequence>MGTAMLGVLAATLLAGCALAGQTELAAPEARVAAGSLRGKWVASKPSGRAVAAFEGIPFAKPPVGELRFKAPMAKEPWSGVLVADKTGPVCPQRAFSKPNVVEGSEDCLYLNVYYPKLTADKTLPVMVFVHGGGFTTGAGSIYGPEYVTDRDVVFVNFNYRLGPLGFLSTADDAVPGNQGMKDMVLALQWVRDNIRAFGGDPDSVTIFGESAGAASVHYLALSPLAKGLFHRAIQMSGSALAPWAFYEPARARAKTDKLAAALGCPTHCSKALRDCLVTKPFEDIIRGDVALLQWLYHPMVLFRPTAEPSGPGAFLDKHPAKVYADGGAHDVAVMTGVTTHEGCIVVVPIAENETALADFDQHFTERAAVMLFTDHLPQSLNHKQFSQLRQAYFGDKAINSDTVDEFLDLTTDAFFSYASIESVKLHARSVKSPVFLYELGHTSDRTFATAFGASKATKAKYGVCHADDLPYLFSVSEFVPEPPSESDMAFSSTLLDLFTTFAATGAPTKDGSWPAVKDLNDKTEFAYLGGPGPVSVRRGFHNERMERWAKFPVNVNPGLALSSHARDEL</sequence>
<evidence type="ECO:0000256" key="5">
    <source>
        <dbReference type="RuleBase" id="RU361235"/>
    </source>
</evidence>